<dbReference type="EMBL" id="KV454429">
    <property type="protein sequence ID" value="ODQ80625.1"/>
    <property type="molecule type" value="Genomic_DNA"/>
</dbReference>
<dbReference type="InterPro" id="IPR004840">
    <property type="entry name" value="Amino_acid_permease_CS"/>
</dbReference>
<feature type="transmembrane region" description="Helical" evidence="8">
    <location>
        <begin position="292"/>
        <end position="314"/>
    </location>
</feature>
<name>A0A1E3QSE5_9ASCO</name>
<keyword evidence="6 8" id="KW-1133">Transmembrane helix</keyword>
<dbReference type="InterPro" id="IPR004841">
    <property type="entry name" value="AA-permease/SLC12A_dom"/>
</dbReference>
<gene>
    <name evidence="10" type="ORF">BABINDRAFT_170995</name>
</gene>
<dbReference type="InterPro" id="IPR004762">
    <property type="entry name" value="Amino_acid_permease_fungi"/>
</dbReference>
<feature type="transmembrane region" description="Helical" evidence="8">
    <location>
        <begin position="210"/>
        <end position="229"/>
    </location>
</feature>
<dbReference type="Proteomes" id="UP000094336">
    <property type="component" value="Unassembled WGS sequence"/>
</dbReference>
<feature type="transmembrane region" description="Helical" evidence="8">
    <location>
        <begin position="68"/>
        <end position="86"/>
    </location>
</feature>
<evidence type="ECO:0000313" key="11">
    <source>
        <dbReference type="Proteomes" id="UP000094336"/>
    </source>
</evidence>
<feature type="transmembrane region" description="Helical" evidence="8">
    <location>
        <begin position="138"/>
        <end position="158"/>
    </location>
</feature>
<comment type="similarity">
    <text evidence="2">Belongs to the amino acid-polyamine-organocation (APC) superfamily. YAT (TC 2.A.3.10) family.</text>
</comment>
<evidence type="ECO:0000256" key="4">
    <source>
        <dbReference type="ARBA" id="ARBA00022692"/>
    </source>
</evidence>
<keyword evidence="3" id="KW-0813">Transport</keyword>
<dbReference type="RefSeq" id="XP_018985953.1">
    <property type="nucleotide sequence ID" value="XM_019130785.1"/>
</dbReference>
<dbReference type="PANTHER" id="PTHR43341">
    <property type="entry name" value="AMINO ACID PERMEASE"/>
    <property type="match status" value="1"/>
</dbReference>
<dbReference type="Gene3D" id="1.20.1740.10">
    <property type="entry name" value="Amino acid/polyamine transporter I"/>
    <property type="match status" value="1"/>
</dbReference>
<evidence type="ECO:0000259" key="9">
    <source>
        <dbReference type="Pfam" id="PF00324"/>
    </source>
</evidence>
<keyword evidence="7 8" id="KW-0472">Membrane</keyword>
<evidence type="ECO:0000256" key="5">
    <source>
        <dbReference type="ARBA" id="ARBA00022970"/>
    </source>
</evidence>
<evidence type="ECO:0000256" key="6">
    <source>
        <dbReference type="ARBA" id="ARBA00022989"/>
    </source>
</evidence>
<dbReference type="OrthoDB" id="3900342at2759"/>
<evidence type="ECO:0000256" key="1">
    <source>
        <dbReference type="ARBA" id="ARBA00004141"/>
    </source>
</evidence>
<dbReference type="Pfam" id="PF00324">
    <property type="entry name" value="AA_permease"/>
    <property type="match status" value="1"/>
</dbReference>
<feature type="transmembrane region" description="Helical" evidence="8">
    <location>
        <begin position="350"/>
        <end position="371"/>
    </location>
</feature>
<evidence type="ECO:0000313" key="10">
    <source>
        <dbReference type="EMBL" id="ODQ80625.1"/>
    </source>
</evidence>
<dbReference type="PIRSF" id="PIRSF006060">
    <property type="entry name" value="AA_transporter"/>
    <property type="match status" value="1"/>
</dbReference>
<dbReference type="PANTHER" id="PTHR43341:SF17">
    <property type="entry name" value="GENERAL AMINO ACID PERMEASE AGP1-RELATED"/>
    <property type="match status" value="1"/>
</dbReference>
<feature type="transmembrane region" description="Helical" evidence="8">
    <location>
        <begin position="178"/>
        <end position="198"/>
    </location>
</feature>
<feature type="transmembrane region" description="Helical" evidence="8">
    <location>
        <begin position="392"/>
        <end position="411"/>
    </location>
</feature>
<keyword evidence="5" id="KW-0029">Amino-acid transport</keyword>
<feature type="transmembrane region" description="Helical" evidence="8">
    <location>
        <begin position="497"/>
        <end position="517"/>
    </location>
</feature>
<dbReference type="NCBIfam" id="TIGR00913">
    <property type="entry name" value="2A0310"/>
    <property type="match status" value="1"/>
</dbReference>
<accession>A0A1E3QSE5</accession>
<proteinExistence type="inferred from homology"/>
<sequence length="573" mass="63026">MQKKKILYACAGERIGMRQELTGWAKFKDGFKRQESDEIIGEGLTDAQKAAIRTAKSPLQRTLKTRHLLMIAMGGGIGTGLFVGSGKVLRTGGPAGILIGYIIMGAVLICTIFSLAELAVAFPVAGSFTTYATRFIDPAWGFAIGWNCCIQWLIILPLELVTASMVIQYWNTSINPDAWIAIFYCVILFINFFGARGYAEGEFFFSSIKVLTIVGFCIFGVIYNCGGIKNTEYIGGLYWSEPGAFNSSGGFKGICSVFVTASFSFGGSEIIGLTASESLTPRKSFPKAIKQIFWRIMIFYISALTVVGLCVPYTSDELLGSTGSATQASPFVIAVQLAGIKGLPSVVNSVILLSVMSVGNTSVYGCSRFMSAMAEQGNAPKLFGYIDKSGRPLVAIALNFLFGLLAFVAASNKQEDIFNWLLSLSGLCTIFAWVTICWSHIRFRSGLSAHGQSTKYLSFVSATGVLGSYFTIVVSILVLMAQFWVGLYPVGEHTPNATVFFQSYLGFFVFFGFYFGYKIWKKDVILFIRAADMDIFTGRKEIDYDLLQQELAEERTEFKAMPFHKKVFKFWCN</sequence>
<keyword evidence="4 8" id="KW-0812">Transmembrane</keyword>
<feature type="transmembrane region" description="Helical" evidence="8">
    <location>
        <begin position="249"/>
        <end position="271"/>
    </location>
</feature>
<dbReference type="PROSITE" id="PS00218">
    <property type="entry name" value="AMINO_ACID_PERMEASE_1"/>
    <property type="match status" value="1"/>
</dbReference>
<dbReference type="STRING" id="984486.A0A1E3QSE5"/>
<evidence type="ECO:0000256" key="2">
    <source>
        <dbReference type="ARBA" id="ARBA00006983"/>
    </source>
</evidence>
<dbReference type="InterPro" id="IPR050524">
    <property type="entry name" value="APC_YAT"/>
</dbReference>
<reference evidence="11" key="1">
    <citation type="submission" date="2016-05" db="EMBL/GenBank/DDBJ databases">
        <title>Comparative genomics of biotechnologically important yeasts.</title>
        <authorList>
            <consortium name="DOE Joint Genome Institute"/>
            <person name="Riley R."/>
            <person name="Haridas S."/>
            <person name="Wolfe K.H."/>
            <person name="Lopes M.R."/>
            <person name="Hittinger C.T."/>
            <person name="Goker M."/>
            <person name="Salamov A."/>
            <person name="Wisecaver J."/>
            <person name="Long T.M."/>
            <person name="Aerts A.L."/>
            <person name="Barry K."/>
            <person name="Choi C."/>
            <person name="Clum A."/>
            <person name="Coughlan A.Y."/>
            <person name="Deshpande S."/>
            <person name="Douglass A.P."/>
            <person name="Hanson S.J."/>
            <person name="Klenk H.-P."/>
            <person name="Labutti K."/>
            <person name="Lapidus A."/>
            <person name="Lindquist E."/>
            <person name="Lipzen A."/>
            <person name="Meier-Kolthoff J.P."/>
            <person name="Ohm R.A."/>
            <person name="Otillar R.P."/>
            <person name="Pangilinan J."/>
            <person name="Peng Y."/>
            <person name="Rokas A."/>
            <person name="Rosa C.A."/>
            <person name="Scheuner C."/>
            <person name="Sibirny A.A."/>
            <person name="Slot J.C."/>
            <person name="Stielow J.B."/>
            <person name="Sun H."/>
            <person name="Kurtzman C.P."/>
            <person name="Blackwell M."/>
            <person name="Grigoriev I.V."/>
            <person name="Jeffries T.W."/>
        </authorList>
    </citation>
    <scope>NUCLEOTIDE SEQUENCE [LARGE SCALE GENOMIC DNA]</scope>
    <source>
        <strain evidence="11">NRRL Y-12698</strain>
    </source>
</reference>
<comment type="subcellular location">
    <subcellularLocation>
        <location evidence="1">Membrane</location>
        <topology evidence="1">Multi-pass membrane protein</topology>
    </subcellularLocation>
</comment>
<evidence type="ECO:0000256" key="8">
    <source>
        <dbReference type="SAM" id="Phobius"/>
    </source>
</evidence>
<dbReference type="GO" id="GO:0016020">
    <property type="term" value="C:membrane"/>
    <property type="evidence" value="ECO:0007669"/>
    <property type="project" value="UniProtKB-SubCell"/>
</dbReference>
<dbReference type="GO" id="GO:0015171">
    <property type="term" value="F:amino acid transmembrane transporter activity"/>
    <property type="evidence" value="ECO:0007669"/>
    <property type="project" value="TreeGrafter"/>
</dbReference>
<dbReference type="AlphaFoldDB" id="A0A1E3QSE5"/>
<evidence type="ECO:0000256" key="7">
    <source>
        <dbReference type="ARBA" id="ARBA00023136"/>
    </source>
</evidence>
<keyword evidence="11" id="KW-1185">Reference proteome</keyword>
<evidence type="ECO:0000256" key="3">
    <source>
        <dbReference type="ARBA" id="ARBA00022448"/>
    </source>
</evidence>
<feature type="transmembrane region" description="Helical" evidence="8">
    <location>
        <begin position="98"/>
        <end position="126"/>
    </location>
</feature>
<feature type="transmembrane region" description="Helical" evidence="8">
    <location>
        <begin position="459"/>
        <end position="485"/>
    </location>
</feature>
<feature type="domain" description="Amino acid permease/ SLC12A" evidence="9">
    <location>
        <begin position="67"/>
        <end position="526"/>
    </location>
</feature>
<dbReference type="FunFam" id="1.20.1740.10:FF:000017">
    <property type="entry name" value="Amino acid permease"/>
    <property type="match status" value="1"/>
</dbReference>
<feature type="transmembrane region" description="Helical" evidence="8">
    <location>
        <begin position="417"/>
        <end position="438"/>
    </location>
</feature>
<organism evidence="10 11">
    <name type="scientific">Babjeviella inositovora NRRL Y-12698</name>
    <dbReference type="NCBI Taxonomy" id="984486"/>
    <lineage>
        <taxon>Eukaryota</taxon>
        <taxon>Fungi</taxon>
        <taxon>Dikarya</taxon>
        <taxon>Ascomycota</taxon>
        <taxon>Saccharomycotina</taxon>
        <taxon>Pichiomycetes</taxon>
        <taxon>Serinales incertae sedis</taxon>
        <taxon>Babjeviella</taxon>
    </lineage>
</organism>
<protein>
    <recommendedName>
        <fullName evidence="9">Amino acid permease/ SLC12A domain-containing protein</fullName>
    </recommendedName>
</protein>
<dbReference type="GeneID" id="30148638"/>